<reference evidence="1" key="1">
    <citation type="submission" date="2020-05" db="EMBL/GenBank/DDBJ databases">
        <authorList>
            <person name="Chiriac C."/>
            <person name="Salcher M."/>
            <person name="Ghai R."/>
            <person name="Kavagutti S V."/>
        </authorList>
    </citation>
    <scope>NUCLEOTIDE SEQUENCE</scope>
</reference>
<proteinExistence type="predicted"/>
<dbReference type="AlphaFoldDB" id="A0A6J7RJB2"/>
<accession>A0A6J7RJB2</accession>
<sequence length="78" mass="8270">MREVRLTATTVARDEAVAALAATNNSTNAAATIGTMIEITESNASAKVNMTVTANKLKTINRRWAARALFAMRACSAL</sequence>
<dbReference type="EMBL" id="CAFBPJ010000209">
    <property type="protein sequence ID" value="CAB5028784.1"/>
    <property type="molecule type" value="Genomic_DNA"/>
</dbReference>
<name>A0A6J7RJB2_9ZZZZ</name>
<gene>
    <name evidence="1" type="ORF">UFOPK4092_01417</name>
</gene>
<organism evidence="1">
    <name type="scientific">freshwater metagenome</name>
    <dbReference type="NCBI Taxonomy" id="449393"/>
    <lineage>
        <taxon>unclassified sequences</taxon>
        <taxon>metagenomes</taxon>
        <taxon>ecological metagenomes</taxon>
    </lineage>
</organism>
<protein>
    <submittedName>
        <fullName evidence="1">Unannotated protein</fullName>
    </submittedName>
</protein>
<evidence type="ECO:0000313" key="1">
    <source>
        <dbReference type="EMBL" id="CAB5028784.1"/>
    </source>
</evidence>